<evidence type="ECO:0000256" key="5">
    <source>
        <dbReference type="ARBA" id="ARBA00038167"/>
    </source>
</evidence>
<dbReference type="Gene3D" id="3.30.450.70">
    <property type="match status" value="1"/>
</dbReference>
<dbReference type="OMA" id="FENTINH"/>
<dbReference type="PANTHER" id="PTHR23249:SF16">
    <property type="entry name" value="TRAFFICKING PROTEIN PARTICLE COMPLEX SUBUNIT 1"/>
    <property type="match status" value="1"/>
</dbReference>
<dbReference type="InterPro" id="IPR007233">
    <property type="entry name" value="TRAPPC"/>
</dbReference>
<keyword evidence="1 6" id="KW-0813">Transport</keyword>
<dbReference type="InterPro" id="IPR011012">
    <property type="entry name" value="Longin-like_dom_sf"/>
</dbReference>
<keyword evidence="3 6" id="KW-0931">ER-Golgi transport</keyword>
<evidence type="ECO:0000313" key="9">
    <source>
        <dbReference type="Proteomes" id="UP000023152"/>
    </source>
</evidence>
<feature type="region of interest" description="Disordered" evidence="7">
    <location>
        <begin position="166"/>
        <end position="196"/>
    </location>
</feature>
<evidence type="ECO:0000256" key="1">
    <source>
        <dbReference type="ARBA" id="ARBA00022448"/>
    </source>
</evidence>
<gene>
    <name evidence="8" type="ORF">RFI_18793</name>
</gene>
<evidence type="ECO:0000256" key="4">
    <source>
        <dbReference type="ARBA" id="ARBA00023034"/>
    </source>
</evidence>
<keyword evidence="2 6" id="KW-0256">Endoplasmic reticulum</keyword>
<dbReference type="GO" id="GO:0005783">
    <property type="term" value="C:endoplasmic reticulum"/>
    <property type="evidence" value="ECO:0007669"/>
    <property type="project" value="UniProtKB-SubCell"/>
</dbReference>
<comment type="caution">
    <text evidence="8">The sequence shown here is derived from an EMBL/GenBank/DDBJ whole genome shotgun (WGS) entry which is preliminary data.</text>
</comment>
<comment type="subunit">
    <text evidence="6">Part of the multisubunit transport protein particle (TRAPP) complex.</text>
</comment>
<evidence type="ECO:0000256" key="7">
    <source>
        <dbReference type="SAM" id="MobiDB-lite"/>
    </source>
</evidence>
<evidence type="ECO:0000256" key="2">
    <source>
        <dbReference type="ARBA" id="ARBA00022824"/>
    </source>
</evidence>
<keyword evidence="9" id="KW-1185">Reference proteome</keyword>
<comment type="similarity">
    <text evidence="5">Belongs to the TRAPP small subunits family. BET5 subfamily.</text>
</comment>
<evidence type="ECO:0000313" key="8">
    <source>
        <dbReference type="EMBL" id="ETO18473.1"/>
    </source>
</evidence>
<dbReference type="CDD" id="cd14855">
    <property type="entry name" value="TRAPPC1_MUM2"/>
    <property type="match status" value="1"/>
</dbReference>
<reference evidence="8 9" key="1">
    <citation type="journal article" date="2013" name="Curr. Biol.">
        <title>The Genome of the Foraminiferan Reticulomyxa filosa.</title>
        <authorList>
            <person name="Glockner G."/>
            <person name="Hulsmann N."/>
            <person name="Schleicher M."/>
            <person name="Noegel A.A."/>
            <person name="Eichinger L."/>
            <person name="Gallinger C."/>
            <person name="Pawlowski J."/>
            <person name="Sierra R."/>
            <person name="Euteneuer U."/>
            <person name="Pillet L."/>
            <person name="Moustafa A."/>
            <person name="Platzer M."/>
            <person name="Groth M."/>
            <person name="Szafranski K."/>
            <person name="Schliwa M."/>
        </authorList>
    </citation>
    <scope>NUCLEOTIDE SEQUENCE [LARGE SCALE GENOMIC DNA]</scope>
</reference>
<comment type="subcellular location">
    <subcellularLocation>
        <location evidence="6">Endoplasmic reticulum</location>
    </subcellularLocation>
    <subcellularLocation>
        <location evidence="6">Golgi apparatus</location>
        <location evidence="6">cis-Golgi network</location>
    </subcellularLocation>
</comment>
<dbReference type="SMART" id="SM01399">
    <property type="entry name" value="Sybindin"/>
    <property type="match status" value="1"/>
</dbReference>
<dbReference type="SUPFAM" id="SSF64356">
    <property type="entry name" value="SNARE-like"/>
    <property type="match status" value="1"/>
</dbReference>
<keyword evidence="4 6" id="KW-0333">Golgi apparatus</keyword>
<organism evidence="8 9">
    <name type="scientific">Reticulomyxa filosa</name>
    <dbReference type="NCBI Taxonomy" id="46433"/>
    <lineage>
        <taxon>Eukaryota</taxon>
        <taxon>Sar</taxon>
        <taxon>Rhizaria</taxon>
        <taxon>Retaria</taxon>
        <taxon>Foraminifera</taxon>
        <taxon>Monothalamids</taxon>
        <taxon>Reticulomyxidae</taxon>
        <taxon>Reticulomyxa</taxon>
    </lineage>
</organism>
<dbReference type="Proteomes" id="UP000023152">
    <property type="component" value="Unassembled WGS sequence"/>
</dbReference>
<name>X6MWU7_RETFI</name>
<dbReference type="GO" id="GO:0030008">
    <property type="term" value="C:TRAPP complex"/>
    <property type="evidence" value="ECO:0007669"/>
    <property type="project" value="UniProtKB-UniRule"/>
</dbReference>
<proteinExistence type="inferred from homology"/>
<dbReference type="OrthoDB" id="246406at2759"/>
<dbReference type="PANTHER" id="PTHR23249">
    <property type="entry name" value="TRAFFICKING PROTEIN PARTICLE COMPLEX SUBUNIT"/>
    <property type="match status" value="1"/>
</dbReference>
<protein>
    <recommendedName>
        <fullName evidence="6">Trafficking protein particle complex subunit</fullName>
    </recommendedName>
</protein>
<evidence type="ECO:0000256" key="6">
    <source>
        <dbReference type="RuleBase" id="RU366065"/>
    </source>
</evidence>
<accession>X6MWU7</accession>
<feature type="compositionally biased region" description="Basic and acidic residues" evidence="7">
    <location>
        <begin position="187"/>
        <end position="196"/>
    </location>
</feature>
<dbReference type="AlphaFoldDB" id="X6MWU7"/>
<dbReference type="EMBL" id="ASPP01014868">
    <property type="protein sequence ID" value="ETO18473.1"/>
    <property type="molecule type" value="Genomic_DNA"/>
</dbReference>
<dbReference type="GO" id="GO:0005794">
    <property type="term" value="C:Golgi apparatus"/>
    <property type="evidence" value="ECO:0007669"/>
    <property type="project" value="UniProtKB-SubCell"/>
</dbReference>
<evidence type="ECO:0000256" key="3">
    <source>
        <dbReference type="ARBA" id="ARBA00022892"/>
    </source>
</evidence>
<dbReference type="GO" id="GO:0006888">
    <property type="term" value="P:endoplasmic reticulum to Golgi vesicle-mediated transport"/>
    <property type="evidence" value="ECO:0007669"/>
    <property type="project" value="UniProtKB-UniRule"/>
</dbReference>
<dbReference type="Pfam" id="PF04099">
    <property type="entry name" value="Sybindin"/>
    <property type="match status" value="1"/>
</dbReference>
<sequence>MIYGFYLFERKGNCIYFKEFVKFSRNLKTKNEKEYQKFLFGIVRTLKSFCHFVSHTPKDNIIRVVTTQSFKLHVMLTPTGLTFCILSNIDTHSVQQTLHFLYDQYITYVSKNPLQNAGEPIESQLFDAKTRPNKAIQQSNKQTKQKKMTYTIVLFEKDELNFEDDNKKKIKKKQDFTTPKFHPNQKSRNEPTKSTK</sequence>